<reference evidence="1 2" key="1">
    <citation type="submission" date="2020-02" db="EMBL/GenBank/DDBJ databases">
        <title>Comparative genomics of sulfur disproportionating microorganisms.</title>
        <authorList>
            <person name="Ward L.M."/>
            <person name="Bertran E."/>
            <person name="Johnston D.T."/>
        </authorList>
    </citation>
    <scope>NUCLEOTIDE SEQUENCE [LARGE SCALE GENOMIC DNA]</scope>
    <source>
        <strain evidence="1 2">DSM 100025</strain>
    </source>
</reference>
<dbReference type="Proteomes" id="UP000469346">
    <property type="component" value="Unassembled WGS sequence"/>
</dbReference>
<protein>
    <submittedName>
        <fullName evidence="1">Uncharacterized protein</fullName>
    </submittedName>
</protein>
<accession>A0A6N9TMY4</accession>
<dbReference type="AlphaFoldDB" id="A0A6N9TMY4"/>
<name>A0A6N9TMY4_DISTH</name>
<evidence type="ECO:0000313" key="2">
    <source>
        <dbReference type="Proteomes" id="UP000469346"/>
    </source>
</evidence>
<organism evidence="1 2">
    <name type="scientific">Dissulfurirhabdus thermomarina</name>
    <dbReference type="NCBI Taxonomy" id="1765737"/>
    <lineage>
        <taxon>Bacteria</taxon>
        <taxon>Deltaproteobacteria</taxon>
        <taxon>Dissulfurirhabdaceae</taxon>
        <taxon>Dissulfurirhabdus</taxon>
    </lineage>
</organism>
<sequence>MGRRIVCPHCGNDRHFFEVAEEVMLTTRYVQNEDGSFTPQSDDSQILGDIRFYCAECNADLSQYHGRFVEMLF</sequence>
<gene>
    <name evidence="1" type="ORF">G3N55_06540</name>
</gene>
<evidence type="ECO:0000313" key="1">
    <source>
        <dbReference type="EMBL" id="NDY42499.1"/>
    </source>
</evidence>
<comment type="caution">
    <text evidence="1">The sequence shown here is derived from an EMBL/GenBank/DDBJ whole genome shotgun (WGS) entry which is preliminary data.</text>
</comment>
<dbReference type="EMBL" id="JAAGRR010000061">
    <property type="protein sequence ID" value="NDY42499.1"/>
    <property type="molecule type" value="Genomic_DNA"/>
</dbReference>
<keyword evidence="2" id="KW-1185">Reference proteome</keyword>
<proteinExistence type="predicted"/>